<dbReference type="GO" id="GO:0003878">
    <property type="term" value="F:ATP citrate synthase activity"/>
    <property type="evidence" value="ECO:0007669"/>
    <property type="project" value="TreeGrafter"/>
</dbReference>
<name>A0A0N1PH30_PAPMA</name>
<dbReference type="EMBL" id="KQ461003">
    <property type="protein sequence ID" value="KPJ10013.1"/>
    <property type="molecule type" value="Genomic_DNA"/>
</dbReference>
<dbReference type="AlphaFoldDB" id="A0A0N1PH30"/>
<dbReference type="PANTHER" id="PTHR23118">
    <property type="entry name" value="ATP-CITRATE SYNTHASE"/>
    <property type="match status" value="1"/>
</dbReference>
<organism evidence="2 3">
    <name type="scientific">Papilio machaon</name>
    <name type="common">Old World swallowtail butterfly</name>
    <dbReference type="NCBI Taxonomy" id="76193"/>
    <lineage>
        <taxon>Eukaryota</taxon>
        <taxon>Metazoa</taxon>
        <taxon>Ecdysozoa</taxon>
        <taxon>Arthropoda</taxon>
        <taxon>Hexapoda</taxon>
        <taxon>Insecta</taxon>
        <taxon>Pterygota</taxon>
        <taxon>Neoptera</taxon>
        <taxon>Endopterygota</taxon>
        <taxon>Lepidoptera</taxon>
        <taxon>Glossata</taxon>
        <taxon>Ditrysia</taxon>
        <taxon>Papilionoidea</taxon>
        <taxon>Papilionidae</taxon>
        <taxon>Papilioninae</taxon>
        <taxon>Papilio</taxon>
    </lineage>
</organism>
<dbReference type="InterPro" id="IPR002020">
    <property type="entry name" value="Citrate_synthase"/>
</dbReference>
<gene>
    <name evidence="2" type="ORF">RR48_03801</name>
</gene>
<feature type="compositionally biased region" description="Polar residues" evidence="1">
    <location>
        <begin position="121"/>
        <end position="143"/>
    </location>
</feature>
<dbReference type="Proteomes" id="UP000053240">
    <property type="component" value="Unassembled WGS sequence"/>
</dbReference>
<dbReference type="GO" id="GO:0005829">
    <property type="term" value="C:cytosol"/>
    <property type="evidence" value="ECO:0007669"/>
    <property type="project" value="TreeGrafter"/>
</dbReference>
<dbReference type="SUPFAM" id="SSF48256">
    <property type="entry name" value="Citrate synthase"/>
    <property type="match status" value="1"/>
</dbReference>
<keyword evidence="3" id="KW-1185">Reference proteome</keyword>
<evidence type="ECO:0000313" key="2">
    <source>
        <dbReference type="EMBL" id="KPJ10013.1"/>
    </source>
</evidence>
<reference evidence="2 3" key="1">
    <citation type="journal article" date="2015" name="Nat. Commun.">
        <title>Outbred genome sequencing and CRISPR/Cas9 gene editing in butterflies.</title>
        <authorList>
            <person name="Li X."/>
            <person name="Fan D."/>
            <person name="Zhang W."/>
            <person name="Liu G."/>
            <person name="Zhang L."/>
            <person name="Zhao L."/>
            <person name="Fang X."/>
            <person name="Chen L."/>
            <person name="Dong Y."/>
            <person name="Chen Y."/>
            <person name="Ding Y."/>
            <person name="Zhao R."/>
            <person name="Feng M."/>
            <person name="Zhu Y."/>
            <person name="Feng Y."/>
            <person name="Jiang X."/>
            <person name="Zhu D."/>
            <person name="Xiang H."/>
            <person name="Feng X."/>
            <person name="Li S."/>
            <person name="Wang J."/>
            <person name="Zhang G."/>
            <person name="Kronforst M.R."/>
            <person name="Wang W."/>
        </authorList>
    </citation>
    <scope>NUCLEOTIDE SEQUENCE [LARGE SCALE GENOMIC DNA]</scope>
    <source>
        <strain evidence="2">Ya'a_city_454_Pm</strain>
        <tissue evidence="2">Whole body</tissue>
    </source>
</reference>
<sequence>MPKIDYLTDSNIEDSSENNLKRKHNDVETVNNNKSILTPSKKRRVKSINNPDSRVRELKSYVTSRWPAWPVTRYALDVESITTRKKPNLILNVDGIVAAAMVDLFRHCQLFCFLEDLPNSPSSDKSVENYEQNTPDTNNGKVKTTQRNKVQRYDTSDLYKPKLHYLSRRNNIS</sequence>
<dbReference type="GO" id="GO:0006633">
    <property type="term" value="P:fatty acid biosynthetic process"/>
    <property type="evidence" value="ECO:0007669"/>
    <property type="project" value="TreeGrafter"/>
</dbReference>
<dbReference type="GO" id="GO:0006085">
    <property type="term" value="P:acetyl-CoA biosynthetic process"/>
    <property type="evidence" value="ECO:0007669"/>
    <property type="project" value="TreeGrafter"/>
</dbReference>
<evidence type="ECO:0000313" key="3">
    <source>
        <dbReference type="Proteomes" id="UP000053240"/>
    </source>
</evidence>
<dbReference type="PANTHER" id="PTHR23118:SF42">
    <property type="entry name" value="ATP-CITRATE SYNTHASE"/>
    <property type="match status" value="1"/>
</dbReference>
<dbReference type="InterPro" id="IPR036969">
    <property type="entry name" value="Citrate_synthase_sf"/>
</dbReference>
<dbReference type="STRING" id="76193.A0A0N1PH30"/>
<proteinExistence type="predicted"/>
<accession>A0A0N1PH30</accession>
<feature type="region of interest" description="Disordered" evidence="1">
    <location>
        <begin position="121"/>
        <end position="153"/>
    </location>
</feature>
<dbReference type="InParanoid" id="A0A0N1PH30"/>
<evidence type="ECO:0000256" key="1">
    <source>
        <dbReference type="SAM" id="MobiDB-lite"/>
    </source>
</evidence>
<protein>
    <submittedName>
        <fullName evidence="2">ATP-citrate synthase</fullName>
    </submittedName>
</protein>